<dbReference type="Proteomes" id="UP000032611">
    <property type="component" value="Chromosome"/>
</dbReference>
<dbReference type="HOGENOM" id="CLU_031285_9_1_5"/>
<feature type="signal peptide" evidence="6">
    <location>
        <begin position="1"/>
        <end position="20"/>
    </location>
</feature>
<keyword evidence="8" id="KW-1185">Reference proteome</keyword>
<dbReference type="AlphaFoldDB" id="A0A0D5LNH1"/>
<sequence length="422" mass="46019">MTKSILGLTALAAIGISMSAADSARAESISAFCAPTEYELCMTAATAWEEKTGNTVTINKMPALLDDAIPLYQQLLAAKSTDVDILFLDVIWLGMFKNNLLDLSTLIPQEDQDAQFESTLGAAKLDGKLVAMPSYMDVGLMYYRKDLLEKYGKEPPKTWAEMEATAKEIQDAERADGNSDMWGYTWQAKSYEGLTCDAIELIASNGGGTIIADDGTVTVDNPDAVEALNMAKGWIGTISPEGVLNYDEEASRAVFEAGNSVFHRNWPYVWGTSHEEGSKIIDKVGMMPLPVGKAGEKSSGCLGPMYYGVTKYSENPEVAADFVDFITGEEMQKMRAIEAAYNPSIPALYEDEEVLEVLPFLKDTVDAFADSAVRPSGYTGTSYNRVSQAFYRTVHDILAGQADAEDALHQLAGRLEKLKESR</sequence>
<dbReference type="EMBL" id="CP010803">
    <property type="protein sequence ID" value="AJY45475.1"/>
    <property type="molecule type" value="Genomic_DNA"/>
</dbReference>
<comment type="similarity">
    <text evidence="2">Belongs to the bacterial solute-binding protein 1 family.</text>
</comment>
<gene>
    <name evidence="7" type="ORF">TM49_06840</name>
</gene>
<feature type="chain" id="PRO_5002295278" evidence="6">
    <location>
        <begin position="21"/>
        <end position="422"/>
    </location>
</feature>
<evidence type="ECO:0000256" key="4">
    <source>
        <dbReference type="ARBA" id="ARBA00022729"/>
    </source>
</evidence>
<dbReference type="PANTHER" id="PTHR43649">
    <property type="entry name" value="ARABINOSE-BINDING PROTEIN-RELATED"/>
    <property type="match status" value="1"/>
</dbReference>
<comment type="subcellular location">
    <subcellularLocation>
        <location evidence="1">Periplasm</location>
    </subcellularLocation>
</comment>
<dbReference type="GO" id="GO:0042597">
    <property type="term" value="C:periplasmic space"/>
    <property type="evidence" value="ECO:0007669"/>
    <property type="project" value="UniProtKB-SubCell"/>
</dbReference>
<dbReference type="Pfam" id="PF01547">
    <property type="entry name" value="SBP_bac_1"/>
    <property type="match status" value="1"/>
</dbReference>
<dbReference type="PANTHER" id="PTHR43649:SF34">
    <property type="entry name" value="ABC TRANSPORTER PERIPLASMIC-BINDING PROTEIN YCJN-RELATED"/>
    <property type="match status" value="1"/>
</dbReference>
<dbReference type="OrthoDB" id="9811951at2"/>
<keyword evidence="5" id="KW-0574">Periplasm</keyword>
<evidence type="ECO:0000313" key="7">
    <source>
        <dbReference type="EMBL" id="AJY45475.1"/>
    </source>
</evidence>
<reference evidence="7 8" key="1">
    <citation type="journal article" date="2015" name="Genome Announc.">
        <title>Complete genome sequence of Martelella endophytica YC6887, which has antifungal activity associated with a halophyte.</title>
        <authorList>
            <person name="Khan A."/>
            <person name="Khan H."/>
            <person name="Chung E.J."/>
            <person name="Hossain M.T."/>
            <person name="Chung Y.R."/>
        </authorList>
    </citation>
    <scope>NUCLEOTIDE SEQUENCE [LARGE SCALE GENOMIC DNA]</scope>
    <source>
        <strain evidence="7">YC6887</strain>
    </source>
</reference>
<evidence type="ECO:0000256" key="2">
    <source>
        <dbReference type="ARBA" id="ARBA00008520"/>
    </source>
</evidence>
<evidence type="ECO:0000256" key="1">
    <source>
        <dbReference type="ARBA" id="ARBA00004418"/>
    </source>
</evidence>
<proteinExistence type="inferred from homology"/>
<evidence type="ECO:0000256" key="6">
    <source>
        <dbReference type="SAM" id="SignalP"/>
    </source>
</evidence>
<accession>A0A0D5LNH1</accession>
<name>A0A0D5LNH1_MAREN</name>
<dbReference type="Gene3D" id="3.40.190.10">
    <property type="entry name" value="Periplasmic binding protein-like II"/>
    <property type="match status" value="2"/>
</dbReference>
<protein>
    <submittedName>
        <fullName evidence="7">ABC transporter substrate-binding protein</fullName>
    </submittedName>
</protein>
<organism evidence="7 8">
    <name type="scientific">Martelella endophytica</name>
    <dbReference type="NCBI Taxonomy" id="1486262"/>
    <lineage>
        <taxon>Bacteria</taxon>
        <taxon>Pseudomonadati</taxon>
        <taxon>Pseudomonadota</taxon>
        <taxon>Alphaproteobacteria</taxon>
        <taxon>Hyphomicrobiales</taxon>
        <taxon>Aurantimonadaceae</taxon>
        <taxon>Martelella</taxon>
    </lineage>
</organism>
<dbReference type="SUPFAM" id="SSF53850">
    <property type="entry name" value="Periplasmic binding protein-like II"/>
    <property type="match status" value="1"/>
</dbReference>
<dbReference type="InterPro" id="IPR050490">
    <property type="entry name" value="Bact_solute-bd_prot1"/>
</dbReference>
<keyword evidence="3" id="KW-0813">Transport</keyword>
<evidence type="ECO:0000256" key="3">
    <source>
        <dbReference type="ARBA" id="ARBA00022448"/>
    </source>
</evidence>
<evidence type="ECO:0000256" key="5">
    <source>
        <dbReference type="ARBA" id="ARBA00022764"/>
    </source>
</evidence>
<dbReference type="CDD" id="cd14750">
    <property type="entry name" value="PBP2_TMBP"/>
    <property type="match status" value="1"/>
</dbReference>
<dbReference type="STRING" id="1486262.TM49_06840"/>
<evidence type="ECO:0000313" key="8">
    <source>
        <dbReference type="Proteomes" id="UP000032611"/>
    </source>
</evidence>
<dbReference type="PATRIC" id="fig|1486262.3.peg.1409"/>
<dbReference type="InterPro" id="IPR006059">
    <property type="entry name" value="SBP"/>
</dbReference>
<dbReference type="KEGG" id="mey:TM49_06840"/>
<keyword evidence="4 6" id="KW-0732">Signal</keyword>